<feature type="binding site" evidence="4">
    <location>
        <position position="139"/>
    </location>
    <ligand>
        <name>Mg(2+)</name>
        <dbReference type="ChEBI" id="CHEBI:18420"/>
        <label>1</label>
    </ligand>
</feature>
<dbReference type="InterPro" id="IPR000086">
    <property type="entry name" value="NUDIX_hydrolase_dom"/>
</dbReference>
<feature type="binding site" evidence="4">
    <location>
        <position position="75"/>
    </location>
    <ligand>
        <name>Mg(2+)</name>
        <dbReference type="ChEBI" id="CHEBI:18420"/>
        <label>1</label>
    </ligand>
</feature>
<evidence type="ECO:0000256" key="1">
    <source>
        <dbReference type="ARBA" id="ARBA00001946"/>
    </source>
</evidence>
<dbReference type="PANTHER" id="PTHR11839">
    <property type="entry name" value="UDP/ADP-SUGAR PYROPHOSPHATASE"/>
    <property type="match status" value="1"/>
</dbReference>
<accession>A0A1I1ZKF6</accession>
<evidence type="ECO:0000259" key="7">
    <source>
        <dbReference type="PROSITE" id="PS51462"/>
    </source>
</evidence>
<comment type="subunit">
    <text evidence="2">Homodimer.</text>
</comment>
<evidence type="ECO:0000313" key="9">
    <source>
        <dbReference type="Proteomes" id="UP000199516"/>
    </source>
</evidence>
<dbReference type="SUPFAM" id="SSF55811">
    <property type="entry name" value="Nudix"/>
    <property type="match status" value="1"/>
</dbReference>
<dbReference type="Gene3D" id="3.90.79.10">
    <property type="entry name" value="Nucleoside Triphosphate Pyrophosphohydrolase"/>
    <property type="match status" value="1"/>
</dbReference>
<gene>
    <name evidence="8" type="ORF">SAMN05192532_101290</name>
</gene>
<dbReference type="InterPro" id="IPR015797">
    <property type="entry name" value="NUDIX_hydrolase-like_dom_sf"/>
</dbReference>
<evidence type="ECO:0000256" key="5">
    <source>
        <dbReference type="PIRSR" id="PIRSR604385-3"/>
    </source>
</evidence>
<dbReference type="NCBIfam" id="TIGR00052">
    <property type="entry name" value="nudix-type nucleoside diphosphatase, YffH/AdpP family"/>
    <property type="match status" value="1"/>
</dbReference>
<evidence type="ECO:0000256" key="4">
    <source>
        <dbReference type="PIRSR" id="PIRSR604385-2"/>
    </source>
</evidence>
<evidence type="ECO:0000256" key="3">
    <source>
        <dbReference type="ARBA" id="ARBA00022801"/>
    </source>
</evidence>
<dbReference type="PROSITE" id="PS51462">
    <property type="entry name" value="NUDIX"/>
    <property type="match status" value="1"/>
</dbReference>
<organism evidence="8 9">
    <name type="scientific">Alteribacillus iranensis</name>
    <dbReference type="NCBI Taxonomy" id="930128"/>
    <lineage>
        <taxon>Bacteria</taxon>
        <taxon>Bacillati</taxon>
        <taxon>Bacillota</taxon>
        <taxon>Bacilli</taxon>
        <taxon>Bacillales</taxon>
        <taxon>Bacillaceae</taxon>
        <taxon>Alteribacillus</taxon>
    </lineage>
</organism>
<feature type="binding site" evidence="4">
    <location>
        <position position="91"/>
    </location>
    <ligand>
        <name>Mg(2+)</name>
        <dbReference type="ChEBI" id="CHEBI:18420"/>
        <label>1</label>
    </ligand>
</feature>
<feature type="binding site" evidence="4">
    <location>
        <position position="95"/>
    </location>
    <ligand>
        <name>Mg(2+)</name>
        <dbReference type="ChEBI" id="CHEBI:18420"/>
        <label>1</label>
    </ligand>
</feature>
<comment type="similarity">
    <text evidence="6">Belongs to the Nudix hydrolase family.</text>
</comment>
<dbReference type="Proteomes" id="UP000199516">
    <property type="component" value="Unassembled WGS sequence"/>
</dbReference>
<dbReference type="PANTHER" id="PTHR11839:SF18">
    <property type="entry name" value="NUDIX HYDROLASE DOMAIN-CONTAINING PROTEIN"/>
    <property type="match status" value="1"/>
</dbReference>
<feature type="short sequence motif" description="Nudix box" evidence="5">
    <location>
        <begin position="76"/>
        <end position="98"/>
    </location>
</feature>
<dbReference type="STRING" id="930128.SAMN05192532_101290"/>
<dbReference type="Pfam" id="PF00293">
    <property type="entry name" value="NUDIX"/>
    <property type="match status" value="1"/>
</dbReference>
<dbReference type="EMBL" id="FONT01000001">
    <property type="protein sequence ID" value="SFE32082.1"/>
    <property type="molecule type" value="Genomic_DNA"/>
</dbReference>
<dbReference type="InterPro" id="IPR020476">
    <property type="entry name" value="Nudix_hydrolase"/>
</dbReference>
<dbReference type="GO" id="GO:0005829">
    <property type="term" value="C:cytosol"/>
    <property type="evidence" value="ECO:0007669"/>
    <property type="project" value="TreeGrafter"/>
</dbReference>
<dbReference type="GO" id="GO:0019693">
    <property type="term" value="P:ribose phosphate metabolic process"/>
    <property type="evidence" value="ECO:0007669"/>
    <property type="project" value="TreeGrafter"/>
</dbReference>
<dbReference type="FunFam" id="3.90.79.10:FF:000024">
    <property type="entry name" value="ADP-ribose pyrophosphatase"/>
    <property type="match status" value="1"/>
</dbReference>
<proteinExistence type="inferred from homology"/>
<protein>
    <submittedName>
        <fullName evidence="8">ADP-ribose pyrophosphatase</fullName>
    </submittedName>
</protein>
<evidence type="ECO:0000256" key="6">
    <source>
        <dbReference type="RuleBase" id="RU003476"/>
    </source>
</evidence>
<dbReference type="PROSITE" id="PS00893">
    <property type="entry name" value="NUDIX_BOX"/>
    <property type="match status" value="1"/>
</dbReference>
<reference evidence="8 9" key="1">
    <citation type="submission" date="2016-10" db="EMBL/GenBank/DDBJ databases">
        <authorList>
            <person name="de Groot N.N."/>
        </authorList>
    </citation>
    <scope>NUCLEOTIDE SEQUENCE [LARGE SCALE GENOMIC DNA]</scope>
    <source>
        <strain evidence="8 9">DSM 23995</strain>
    </source>
</reference>
<keyword evidence="4" id="KW-0479">Metal-binding</keyword>
<dbReference type="GO" id="GO:0006753">
    <property type="term" value="P:nucleoside phosphate metabolic process"/>
    <property type="evidence" value="ECO:0007669"/>
    <property type="project" value="TreeGrafter"/>
</dbReference>
<evidence type="ECO:0000313" key="8">
    <source>
        <dbReference type="EMBL" id="SFE32082.1"/>
    </source>
</evidence>
<dbReference type="PRINTS" id="PR00502">
    <property type="entry name" value="NUDIXFAMILY"/>
</dbReference>
<sequence>MKFKEETIDKETLYEGKIVDLNLHDVRLPNGEVSKREIVNHPGAVAIIAYTADDKIIMVRQFRKALEKEIIEIPAGKLETGEQPEETAKRELEEETGYKTDQLTKIGSFYTSPGFSDEIVHVYEAHTLYAGTVATDDDEFVELIEVTLDEADKLIESGDIHDAKTMFAIQHVKLKRIQNS</sequence>
<dbReference type="CDD" id="cd03424">
    <property type="entry name" value="NUDIX_ADPRase_Nudt5_UGPPase_Nudt14"/>
    <property type="match status" value="1"/>
</dbReference>
<keyword evidence="9" id="KW-1185">Reference proteome</keyword>
<feature type="domain" description="Nudix hydrolase" evidence="7">
    <location>
        <begin position="39"/>
        <end position="168"/>
    </location>
</feature>
<dbReference type="AlphaFoldDB" id="A0A1I1ZKF6"/>
<dbReference type="RefSeq" id="WP_091656407.1">
    <property type="nucleotide sequence ID" value="NZ_FONT01000001.1"/>
</dbReference>
<dbReference type="InterPro" id="IPR020084">
    <property type="entry name" value="NUDIX_hydrolase_CS"/>
</dbReference>
<dbReference type="OrthoDB" id="9806150at2"/>
<dbReference type="InterPro" id="IPR004385">
    <property type="entry name" value="NDP_pyrophosphatase"/>
</dbReference>
<evidence type="ECO:0000256" key="2">
    <source>
        <dbReference type="ARBA" id="ARBA00011738"/>
    </source>
</evidence>
<keyword evidence="3 6" id="KW-0378">Hydrolase</keyword>
<dbReference type="GO" id="GO:0016462">
    <property type="term" value="F:pyrophosphatase activity"/>
    <property type="evidence" value="ECO:0007669"/>
    <property type="project" value="UniProtKB-ARBA"/>
</dbReference>
<comment type="cofactor">
    <cofactor evidence="1 4">
        <name>Mg(2+)</name>
        <dbReference type="ChEBI" id="CHEBI:18420"/>
    </cofactor>
</comment>
<dbReference type="GO" id="GO:0046872">
    <property type="term" value="F:metal ion binding"/>
    <property type="evidence" value="ECO:0007669"/>
    <property type="project" value="UniProtKB-KW"/>
</dbReference>
<name>A0A1I1ZKF6_9BACI</name>
<keyword evidence="4" id="KW-0460">Magnesium</keyword>